<keyword evidence="4" id="KW-1185">Reference proteome</keyword>
<evidence type="ECO:0000256" key="1">
    <source>
        <dbReference type="SAM" id="MobiDB-lite"/>
    </source>
</evidence>
<dbReference type="Ensembl" id="ENSEBUT00000010680.1">
    <property type="protein sequence ID" value="ENSEBUP00000010139.1"/>
    <property type="gene ID" value="ENSEBUG00000006515.1"/>
</dbReference>
<name>A0A8C4Q5P6_EPTBU</name>
<dbReference type="AlphaFoldDB" id="A0A8C4Q5P6"/>
<evidence type="ECO:0000259" key="2">
    <source>
        <dbReference type="Pfam" id="PF15017"/>
    </source>
</evidence>
<feature type="domain" description="Putative WW-binding" evidence="2">
    <location>
        <begin position="7"/>
        <end position="39"/>
    </location>
</feature>
<proteinExistence type="predicted"/>
<sequence length="88" mass="9681">MPDIESSQFNSFLFWKLPIPEMDPRELALTLAPALCRSQKSVANSASGGATSHARPTPPHKLPLTLDQAPNSEFVSFFIISSRDIELL</sequence>
<dbReference type="Pfam" id="PF15017">
    <property type="entry name" value="WRNPLPNID"/>
    <property type="match status" value="1"/>
</dbReference>
<dbReference type="Ensembl" id="ENSEBUT00000008944.1">
    <property type="protein sequence ID" value="ENSEBUP00000008441.1"/>
    <property type="gene ID" value="ENSEBUG00000005459.1"/>
</dbReference>
<feature type="region of interest" description="Disordered" evidence="1">
    <location>
        <begin position="43"/>
        <end position="65"/>
    </location>
</feature>
<accession>A0A8C4Q5P6</accession>
<evidence type="ECO:0000313" key="4">
    <source>
        <dbReference type="Proteomes" id="UP000694388"/>
    </source>
</evidence>
<dbReference type="Proteomes" id="UP000694388">
    <property type="component" value="Unplaced"/>
</dbReference>
<organism evidence="3 4">
    <name type="scientific">Eptatretus burgeri</name>
    <name type="common">Inshore hagfish</name>
    <dbReference type="NCBI Taxonomy" id="7764"/>
    <lineage>
        <taxon>Eukaryota</taxon>
        <taxon>Metazoa</taxon>
        <taxon>Chordata</taxon>
        <taxon>Craniata</taxon>
        <taxon>Vertebrata</taxon>
        <taxon>Cyclostomata</taxon>
        <taxon>Myxini</taxon>
        <taxon>Myxiniformes</taxon>
        <taxon>Myxinidae</taxon>
        <taxon>Eptatretinae</taxon>
        <taxon>Eptatretus</taxon>
    </lineage>
</organism>
<dbReference type="InterPro" id="IPR033461">
    <property type="entry name" value="WRNPLPNID"/>
</dbReference>
<reference evidence="3" key="1">
    <citation type="submission" date="2025-05" db="UniProtKB">
        <authorList>
            <consortium name="Ensembl"/>
        </authorList>
    </citation>
    <scope>IDENTIFICATION</scope>
</reference>
<protein>
    <recommendedName>
        <fullName evidence="2">Putative WW-binding domain-containing protein</fullName>
    </recommendedName>
</protein>
<dbReference type="GeneTree" id="ENSGT00930000152898"/>
<evidence type="ECO:0000313" key="3">
    <source>
        <dbReference type="Ensembl" id="ENSEBUP00000010139.1"/>
    </source>
</evidence>